<dbReference type="EMBL" id="CADIKF010000023">
    <property type="protein sequence ID" value="CAB3759580.1"/>
    <property type="molecule type" value="Genomic_DNA"/>
</dbReference>
<dbReference type="Proteomes" id="UP000494329">
    <property type="component" value="Unassembled WGS sequence"/>
</dbReference>
<reference evidence="2 3" key="1">
    <citation type="submission" date="2020-04" db="EMBL/GenBank/DDBJ databases">
        <authorList>
            <person name="De Canck E."/>
        </authorList>
    </citation>
    <scope>NUCLEOTIDE SEQUENCE [LARGE SCALE GENOMIC DNA]</scope>
    <source>
        <strain evidence="2 3">LMG 29739</strain>
    </source>
</reference>
<protein>
    <submittedName>
        <fullName evidence="2">Uncharacterized protein</fullName>
    </submittedName>
</protein>
<keyword evidence="3" id="KW-1185">Reference proteome</keyword>
<proteinExistence type="predicted"/>
<organism evidence="2 3">
    <name type="scientific">Paraburkholderia solisilvae</name>
    <dbReference type="NCBI Taxonomy" id="624376"/>
    <lineage>
        <taxon>Bacteria</taxon>
        <taxon>Pseudomonadati</taxon>
        <taxon>Pseudomonadota</taxon>
        <taxon>Betaproteobacteria</taxon>
        <taxon>Burkholderiales</taxon>
        <taxon>Burkholderiaceae</taxon>
        <taxon>Paraburkholderia</taxon>
    </lineage>
</organism>
<feature type="region of interest" description="Disordered" evidence="1">
    <location>
        <begin position="93"/>
        <end position="143"/>
    </location>
</feature>
<dbReference type="AlphaFoldDB" id="A0A6J5DZF4"/>
<sequence length="193" mass="22880">MPAEFTARFKMRINSNSGKCTGYLKVFPRDDIPFPCRSAPRRAATTPRDTCMFVQYPMRQPERDIERELLQSPRKVVCRERPIRTAAGGVRAARVSSDAGNRRLRREPEKRVRRGRYRRCDPARQSRRAHISRSRKRPVDRHRECGPVQCMARRQHDVTRQALLRRMRRVMRRPELELPVNRSAQWRLTCCDL</sequence>
<gene>
    <name evidence="2" type="ORF">LMG29739_03190</name>
</gene>
<evidence type="ECO:0000313" key="3">
    <source>
        <dbReference type="Proteomes" id="UP000494329"/>
    </source>
</evidence>
<name>A0A6J5DZF4_9BURK</name>
<feature type="compositionally biased region" description="Basic residues" evidence="1">
    <location>
        <begin position="125"/>
        <end position="140"/>
    </location>
</feature>
<evidence type="ECO:0000313" key="2">
    <source>
        <dbReference type="EMBL" id="CAB3759580.1"/>
    </source>
</evidence>
<accession>A0A6J5DZF4</accession>
<evidence type="ECO:0000256" key="1">
    <source>
        <dbReference type="SAM" id="MobiDB-lite"/>
    </source>
</evidence>